<proteinExistence type="predicted"/>
<protein>
    <submittedName>
        <fullName evidence="1">Uncharacterized protein</fullName>
    </submittedName>
</protein>
<gene>
    <name evidence="1" type="ORF">Rhe02_34650</name>
</gene>
<dbReference type="AlphaFoldDB" id="A0A8J3VGZ8"/>
<evidence type="ECO:0000313" key="2">
    <source>
        <dbReference type="Proteomes" id="UP000612899"/>
    </source>
</evidence>
<dbReference type="EMBL" id="BONY01000018">
    <property type="protein sequence ID" value="GIH05398.1"/>
    <property type="molecule type" value="Genomic_DNA"/>
</dbReference>
<dbReference type="RefSeq" id="WP_203909249.1">
    <property type="nucleotide sequence ID" value="NZ_BONY01000018.1"/>
</dbReference>
<accession>A0A8J3VGZ8</accession>
<name>A0A8J3VGZ8_9ACTN</name>
<reference evidence="1" key="1">
    <citation type="submission" date="2021-01" db="EMBL/GenBank/DDBJ databases">
        <title>Whole genome shotgun sequence of Rhizocola hellebori NBRC 109834.</title>
        <authorList>
            <person name="Komaki H."/>
            <person name="Tamura T."/>
        </authorList>
    </citation>
    <scope>NUCLEOTIDE SEQUENCE</scope>
    <source>
        <strain evidence="1">NBRC 109834</strain>
    </source>
</reference>
<evidence type="ECO:0000313" key="1">
    <source>
        <dbReference type="EMBL" id="GIH05398.1"/>
    </source>
</evidence>
<dbReference type="Proteomes" id="UP000612899">
    <property type="component" value="Unassembled WGS sequence"/>
</dbReference>
<keyword evidence="2" id="KW-1185">Reference proteome</keyword>
<comment type="caution">
    <text evidence="1">The sequence shown here is derived from an EMBL/GenBank/DDBJ whole genome shotgun (WGS) entry which is preliminary data.</text>
</comment>
<sequence length="201" mass="21703">MRLMSCLACGLPVLDLPGQTVMLQPYMSVAGVPPVDTAGAWHLSCLAMEPVAMQWGLAHVNSFVEVRRFDPVARIPGWTVVDNPRTGDRLALGELGAVLTVRGLGIHSDAVGLRVTELEYWLEWDKPVIARIQTELLGSGTVGVLEVAELLGIRDRLVEPAALADSVFRLNSELTEEWIPTAVGATLDAVVALPAELIAYR</sequence>
<organism evidence="1 2">
    <name type="scientific">Rhizocola hellebori</name>
    <dbReference type="NCBI Taxonomy" id="1392758"/>
    <lineage>
        <taxon>Bacteria</taxon>
        <taxon>Bacillati</taxon>
        <taxon>Actinomycetota</taxon>
        <taxon>Actinomycetes</taxon>
        <taxon>Micromonosporales</taxon>
        <taxon>Micromonosporaceae</taxon>
        <taxon>Rhizocola</taxon>
    </lineage>
</organism>